<feature type="compositionally biased region" description="Pro residues" evidence="1">
    <location>
        <begin position="164"/>
        <end position="175"/>
    </location>
</feature>
<accession>A0A9X0XGW4</accession>
<evidence type="ECO:0000313" key="4">
    <source>
        <dbReference type="Proteomes" id="UP000643207"/>
    </source>
</evidence>
<keyword evidence="4" id="KW-1185">Reference proteome</keyword>
<comment type="caution">
    <text evidence="3">The sequence shown here is derived from an EMBL/GenBank/DDBJ whole genome shotgun (WGS) entry which is preliminary data.</text>
</comment>
<feature type="domain" description="Protein NO VEIN C-terminal" evidence="2">
    <location>
        <begin position="209"/>
        <end position="293"/>
    </location>
</feature>
<evidence type="ECO:0000313" key="3">
    <source>
        <dbReference type="EMBL" id="MBL0719743.1"/>
    </source>
</evidence>
<dbReference type="Pfam" id="PF13020">
    <property type="entry name" value="NOV_C"/>
    <property type="match status" value="1"/>
</dbReference>
<dbReference type="Proteomes" id="UP000643207">
    <property type="component" value="Unassembled WGS sequence"/>
</dbReference>
<proteinExistence type="predicted"/>
<name>A0A9X0XGW4_9BURK</name>
<sequence length="334" mass="35819">MRLTPIPKRELKNVGPAIWRAVDVMEKEFGAQLTHDSGHDGDNGEDATTWIFTFPRHADAQVAVAMNVRKLSMLMRGKTLDGRPFDGVASGLAKFEKRYTNPDKGVASSVLGSRAPYLNPSSTNPLWRVVPATGEISDLLRLYLNTGSATAPVEALAEDAVEPPAAPAPAEPPALDPKGLAGGQRAPVDAETFEALLERRSEVGQAGELLAVQDELSRLAGLGCAEPHRWVERVALVDVGRGYDIASTWPGHERFIEVKSTTSASGGLFITSNERRVLADLGERAWLYRVVLKADGTGEVVIRLQDPMRALPPEAFEPVVFQVGAGALSQAAGV</sequence>
<dbReference type="InterPro" id="IPR024975">
    <property type="entry name" value="NOV_C"/>
</dbReference>
<evidence type="ECO:0000259" key="2">
    <source>
        <dbReference type="Pfam" id="PF13020"/>
    </source>
</evidence>
<gene>
    <name evidence="3" type="ORF">JI742_07560</name>
</gene>
<reference evidence="3 4" key="1">
    <citation type="submission" date="2021-01" db="EMBL/GenBank/DDBJ databases">
        <title>Piscinibacter sp. Jin2 Genome sequencing and assembly.</title>
        <authorList>
            <person name="Kim I."/>
        </authorList>
    </citation>
    <scope>NUCLEOTIDE SEQUENCE [LARGE SCALE GENOMIC DNA]</scope>
    <source>
        <strain evidence="3 4">Jin2</strain>
    </source>
</reference>
<dbReference type="EMBL" id="JAERRA010000001">
    <property type="protein sequence ID" value="MBL0719743.1"/>
    <property type="molecule type" value="Genomic_DNA"/>
</dbReference>
<dbReference type="AlphaFoldDB" id="A0A9X0XGW4"/>
<protein>
    <submittedName>
        <fullName evidence="3">DUF3883 domain-containing protein</fullName>
    </submittedName>
</protein>
<feature type="region of interest" description="Disordered" evidence="1">
    <location>
        <begin position="160"/>
        <end position="184"/>
    </location>
</feature>
<dbReference type="RefSeq" id="WP_201825206.1">
    <property type="nucleotide sequence ID" value="NZ_JAERRA010000001.1"/>
</dbReference>
<evidence type="ECO:0000256" key="1">
    <source>
        <dbReference type="SAM" id="MobiDB-lite"/>
    </source>
</evidence>
<organism evidence="3 4">
    <name type="scientific">Aquariibacter lacus</name>
    <dbReference type="NCBI Taxonomy" id="2801332"/>
    <lineage>
        <taxon>Bacteria</taxon>
        <taxon>Pseudomonadati</taxon>
        <taxon>Pseudomonadota</taxon>
        <taxon>Betaproteobacteria</taxon>
        <taxon>Burkholderiales</taxon>
        <taxon>Sphaerotilaceae</taxon>
        <taxon>Aquariibacter</taxon>
    </lineage>
</organism>